<feature type="active site" description="Proton donor/acceptor" evidence="1">
    <location>
        <position position="87"/>
    </location>
</feature>
<evidence type="ECO:0000313" key="4">
    <source>
        <dbReference type="Proteomes" id="UP000273786"/>
    </source>
</evidence>
<dbReference type="SUPFAM" id="SSF53254">
    <property type="entry name" value="Phosphoglycerate mutase-like"/>
    <property type="match status" value="1"/>
</dbReference>
<protein>
    <submittedName>
        <fullName evidence="3">Histidine phosphatase family protein</fullName>
    </submittedName>
</protein>
<dbReference type="AlphaFoldDB" id="A0A3P3FM58"/>
<dbReference type="PANTHER" id="PTHR48100">
    <property type="entry name" value="BROAD-SPECIFICITY PHOSPHATASE YOR283W-RELATED"/>
    <property type="match status" value="1"/>
</dbReference>
<dbReference type="SMART" id="SM00855">
    <property type="entry name" value="PGAM"/>
    <property type="match status" value="1"/>
</dbReference>
<gene>
    <name evidence="3" type="ORF">EH240_17745</name>
</gene>
<dbReference type="InterPro" id="IPR050275">
    <property type="entry name" value="PGM_Phosphatase"/>
</dbReference>
<organism evidence="3 4">
    <name type="scientific">Mesorhizobium tamadayense</name>
    <dbReference type="NCBI Taxonomy" id="425306"/>
    <lineage>
        <taxon>Bacteria</taxon>
        <taxon>Pseudomonadati</taxon>
        <taxon>Pseudomonadota</taxon>
        <taxon>Alphaproteobacteria</taxon>
        <taxon>Hyphomicrobiales</taxon>
        <taxon>Phyllobacteriaceae</taxon>
        <taxon>Mesorhizobium</taxon>
    </lineage>
</organism>
<feature type="active site" description="Tele-phosphohistidine intermediate" evidence="1">
    <location>
        <position position="8"/>
    </location>
</feature>
<dbReference type="InterPro" id="IPR013078">
    <property type="entry name" value="His_Pase_superF_clade-1"/>
</dbReference>
<dbReference type="OrthoDB" id="9783269at2"/>
<dbReference type="Pfam" id="PF00300">
    <property type="entry name" value="His_Phos_1"/>
    <property type="match status" value="1"/>
</dbReference>
<name>A0A3P3FM58_9HYPH</name>
<sequence>MKLILSRHGNTFQPGEKVAWVGRRTDLALTAEGCRQAEHLGNALCQSGAKLGGLYCGPLRRTRQYAEIIVERIGGAPVPIVDSRLAEIDYGAWEGLSSQEIITQFGREEFEGWERSGAWPESPGWSPSEATLAHGVTTFMEHVTRTGEDSAILAVTSSGVMRYFLRLVGNTLKAKMEGQGGKVTTGHICVVEVRHGNCHIQAWNIVPSSDCLSELLSDVPRRRSTDTISSP</sequence>
<dbReference type="GO" id="GO:0016791">
    <property type="term" value="F:phosphatase activity"/>
    <property type="evidence" value="ECO:0007669"/>
    <property type="project" value="TreeGrafter"/>
</dbReference>
<dbReference type="RefSeq" id="WP_125000555.1">
    <property type="nucleotide sequence ID" value="NZ_RQXT01000021.1"/>
</dbReference>
<dbReference type="InterPro" id="IPR029033">
    <property type="entry name" value="His_PPase_superfam"/>
</dbReference>
<dbReference type="CDD" id="cd07067">
    <property type="entry name" value="HP_PGM_like"/>
    <property type="match status" value="1"/>
</dbReference>
<reference evidence="3 4" key="1">
    <citation type="submission" date="2018-11" db="EMBL/GenBank/DDBJ databases">
        <title>the genome of Mesorhizobium tamadayense DSM 28320.</title>
        <authorList>
            <person name="Gao J."/>
        </authorList>
    </citation>
    <scope>NUCLEOTIDE SEQUENCE [LARGE SCALE GENOMIC DNA]</scope>
    <source>
        <strain evidence="3 4">DSM 28320</strain>
    </source>
</reference>
<feature type="binding site" evidence="2">
    <location>
        <position position="61"/>
    </location>
    <ligand>
        <name>substrate</name>
    </ligand>
</feature>
<feature type="binding site" evidence="2">
    <location>
        <begin position="87"/>
        <end position="90"/>
    </location>
    <ligand>
        <name>substrate</name>
    </ligand>
</feature>
<comment type="caution">
    <text evidence="3">The sequence shown here is derived from an EMBL/GenBank/DDBJ whole genome shotgun (WGS) entry which is preliminary data.</text>
</comment>
<dbReference type="Proteomes" id="UP000273786">
    <property type="component" value="Unassembled WGS sequence"/>
</dbReference>
<accession>A0A3P3FM58</accession>
<proteinExistence type="predicted"/>
<evidence type="ECO:0000256" key="1">
    <source>
        <dbReference type="PIRSR" id="PIRSR613078-1"/>
    </source>
</evidence>
<dbReference type="Gene3D" id="3.40.50.1240">
    <property type="entry name" value="Phosphoglycerate mutase-like"/>
    <property type="match status" value="1"/>
</dbReference>
<keyword evidence="4" id="KW-1185">Reference proteome</keyword>
<evidence type="ECO:0000313" key="3">
    <source>
        <dbReference type="EMBL" id="RRH99660.1"/>
    </source>
</evidence>
<dbReference type="EMBL" id="RQXT01000021">
    <property type="protein sequence ID" value="RRH99660.1"/>
    <property type="molecule type" value="Genomic_DNA"/>
</dbReference>
<evidence type="ECO:0000256" key="2">
    <source>
        <dbReference type="PIRSR" id="PIRSR613078-2"/>
    </source>
</evidence>